<dbReference type="AlphaFoldDB" id="A0A420CMW0"/>
<gene>
    <name evidence="2" type="ORF">BXY58_3106</name>
</gene>
<evidence type="ECO:0000313" key="2">
    <source>
        <dbReference type="EMBL" id="RKE79737.1"/>
    </source>
</evidence>
<dbReference type="RefSeq" id="WP_147366855.1">
    <property type="nucleotide sequence ID" value="NZ_BMCW01000001.1"/>
</dbReference>
<sequence length="208" mass="23742">MKSLYVLFSIFLAGYCSAQTFQRNIGESKEDFVKRIKPVQSAEIQGEVLEVKQWNNLANSIFAFYEYSEEGIEKGKPNGLNYSYVDGYLLIPSENNRYKKIFIDTYAEEGATAYVESVFFANADRDADKELGVLCSWDQSMHYGISGRIYQVYFYDFPKATDKISKLKPIQIKGFDFEFDGTNDAGERSVAKFNTAAKIKAELKRLGF</sequence>
<feature type="chain" id="PRO_5019375796" description="GLPGLI family protein" evidence="1">
    <location>
        <begin position="19"/>
        <end position="208"/>
    </location>
</feature>
<organism evidence="2 3">
    <name type="scientific">Epilithonimonas arachidiradicis</name>
    <dbReference type="NCBI Taxonomy" id="1617282"/>
    <lineage>
        <taxon>Bacteria</taxon>
        <taxon>Pseudomonadati</taxon>
        <taxon>Bacteroidota</taxon>
        <taxon>Flavobacteriia</taxon>
        <taxon>Flavobacteriales</taxon>
        <taxon>Weeksellaceae</taxon>
        <taxon>Chryseobacterium group</taxon>
        <taxon>Epilithonimonas</taxon>
    </lineage>
</organism>
<dbReference type="OrthoDB" id="8076002at2"/>
<comment type="caution">
    <text evidence="2">The sequence shown here is derived from an EMBL/GenBank/DDBJ whole genome shotgun (WGS) entry which is preliminary data.</text>
</comment>
<evidence type="ECO:0008006" key="4">
    <source>
        <dbReference type="Google" id="ProtNLM"/>
    </source>
</evidence>
<protein>
    <recommendedName>
        <fullName evidence="4">GLPGLI family protein</fullName>
    </recommendedName>
</protein>
<proteinExistence type="predicted"/>
<reference evidence="2 3" key="1">
    <citation type="submission" date="2018-09" db="EMBL/GenBank/DDBJ databases">
        <title>Genomic Encyclopedia of Archaeal and Bacterial Type Strains, Phase II (KMG-II): from individual species to whole genera.</title>
        <authorList>
            <person name="Goeker M."/>
        </authorList>
    </citation>
    <scope>NUCLEOTIDE SEQUENCE [LARGE SCALE GENOMIC DNA]</scope>
    <source>
        <strain evidence="2 3">DSM 27620</strain>
    </source>
</reference>
<accession>A0A420CMW0</accession>
<dbReference type="EMBL" id="RAQH01000010">
    <property type="protein sequence ID" value="RKE79737.1"/>
    <property type="molecule type" value="Genomic_DNA"/>
</dbReference>
<name>A0A420CMW0_9FLAO</name>
<dbReference type="Proteomes" id="UP000285906">
    <property type="component" value="Unassembled WGS sequence"/>
</dbReference>
<keyword evidence="1" id="KW-0732">Signal</keyword>
<evidence type="ECO:0000256" key="1">
    <source>
        <dbReference type="SAM" id="SignalP"/>
    </source>
</evidence>
<feature type="signal peptide" evidence="1">
    <location>
        <begin position="1"/>
        <end position="18"/>
    </location>
</feature>
<evidence type="ECO:0000313" key="3">
    <source>
        <dbReference type="Proteomes" id="UP000285906"/>
    </source>
</evidence>